<keyword evidence="3" id="KW-1003">Cell membrane</keyword>
<evidence type="ECO:0000256" key="3">
    <source>
        <dbReference type="ARBA" id="ARBA00022475"/>
    </source>
</evidence>
<evidence type="ECO:0000256" key="9">
    <source>
        <dbReference type="SAM" id="Phobius"/>
    </source>
</evidence>
<keyword evidence="12" id="KW-1185">Reference proteome</keyword>
<evidence type="ECO:0000256" key="1">
    <source>
        <dbReference type="ARBA" id="ARBA00004429"/>
    </source>
</evidence>
<evidence type="ECO:0000313" key="12">
    <source>
        <dbReference type="Proteomes" id="UP000315471"/>
    </source>
</evidence>
<accession>A0A5C6EAN1</accession>
<proteinExistence type="inferred from homology"/>
<comment type="similarity">
    <text evidence="8">Belongs to the TRAP transporter small permease family.</text>
</comment>
<feature type="domain" description="Tripartite ATP-independent periplasmic transporters DctQ component" evidence="10">
    <location>
        <begin position="29"/>
        <end position="159"/>
    </location>
</feature>
<protein>
    <submittedName>
        <fullName evidence="11">2,3-diketo-L-gulonate TRAP transporter small permease protein YiaM</fullName>
    </submittedName>
</protein>
<evidence type="ECO:0000259" key="10">
    <source>
        <dbReference type="Pfam" id="PF04290"/>
    </source>
</evidence>
<evidence type="ECO:0000256" key="8">
    <source>
        <dbReference type="ARBA" id="ARBA00038436"/>
    </source>
</evidence>
<feature type="transmembrane region" description="Helical" evidence="9">
    <location>
        <begin position="51"/>
        <end position="69"/>
    </location>
</feature>
<feature type="transmembrane region" description="Helical" evidence="9">
    <location>
        <begin position="132"/>
        <end position="151"/>
    </location>
</feature>
<feature type="transmembrane region" description="Helical" evidence="9">
    <location>
        <begin position="90"/>
        <end position="112"/>
    </location>
</feature>
<keyword evidence="2" id="KW-0813">Transport</keyword>
<feature type="transmembrane region" description="Helical" evidence="9">
    <location>
        <begin position="12"/>
        <end position="36"/>
    </location>
</feature>
<name>A0A5C6EAN1_9BACT</name>
<dbReference type="GO" id="GO:0015740">
    <property type="term" value="P:C4-dicarboxylate transport"/>
    <property type="evidence" value="ECO:0007669"/>
    <property type="project" value="TreeGrafter"/>
</dbReference>
<dbReference type="PANTHER" id="PTHR35011:SF2">
    <property type="entry name" value="2,3-DIKETO-L-GULONATE TRAP TRANSPORTER SMALL PERMEASE PROTEIN YIAM"/>
    <property type="match status" value="1"/>
</dbReference>
<dbReference type="GO" id="GO:0005886">
    <property type="term" value="C:plasma membrane"/>
    <property type="evidence" value="ECO:0007669"/>
    <property type="project" value="UniProtKB-SubCell"/>
</dbReference>
<evidence type="ECO:0000256" key="6">
    <source>
        <dbReference type="ARBA" id="ARBA00022989"/>
    </source>
</evidence>
<evidence type="ECO:0000256" key="2">
    <source>
        <dbReference type="ARBA" id="ARBA00022448"/>
    </source>
</evidence>
<evidence type="ECO:0000256" key="7">
    <source>
        <dbReference type="ARBA" id="ARBA00023136"/>
    </source>
</evidence>
<dbReference type="InterPro" id="IPR055348">
    <property type="entry name" value="DctQ"/>
</dbReference>
<keyword evidence="7 9" id="KW-0472">Membrane</keyword>
<sequence length="175" mass="19329">MRTGLIRFMKWMTSALNAILIIAVALLVIDVVWGVFTRYVMGEQAKWTEELARFLLVWVTLLGGAVAFGTKGHLGVDYFVGKLHPDARKLIAIVVHLIVIFFAVAIFLYGGTRVVFDALAMEQTTPALGWKMGHVYLALPIAGFFMVLFTIENLIESLATPADEMHEADSAGELD</sequence>
<keyword evidence="6 9" id="KW-1133">Transmembrane helix</keyword>
<dbReference type="Pfam" id="PF04290">
    <property type="entry name" value="DctQ"/>
    <property type="match status" value="1"/>
</dbReference>
<dbReference type="GO" id="GO:0022857">
    <property type="term" value="F:transmembrane transporter activity"/>
    <property type="evidence" value="ECO:0007669"/>
    <property type="project" value="TreeGrafter"/>
</dbReference>
<dbReference type="OrthoDB" id="9815614at2"/>
<dbReference type="InterPro" id="IPR007387">
    <property type="entry name" value="TRAP_DctQ"/>
</dbReference>
<gene>
    <name evidence="11" type="primary">yiaM</name>
    <name evidence="11" type="ORF">Q31b_07500</name>
</gene>
<keyword evidence="5 9" id="KW-0812">Transmembrane</keyword>
<evidence type="ECO:0000313" key="11">
    <source>
        <dbReference type="EMBL" id="TWU45575.1"/>
    </source>
</evidence>
<dbReference type="PANTHER" id="PTHR35011">
    <property type="entry name" value="2,3-DIKETO-L-GULONATE TRAP TRANSPORTER SMALL PERMEASE PROTEIN YIAM"/>
    <property type="match status" value="1"/>
</dbReference>
<organism evidence="11 12">
    <name type="scientific">Novipirellula aureliae</name>
    <dbReference type="NCBI Taxonomy" id="2527966"/>
    <lineage>
        <taxon>Bacteria</taxon>
        <taxon>Pseudomonadati</taxon>
        <taxon>Planctomycetota</taxon>
        <taxon>Planctomycetia</taxon>
        <taxon>Pirellulales</taxon>
        <taxon>Pirellulaceae</taxon>
        <taxon>Novipirellula</taxon>
    </lineage>
</organism>
<dbReference type="AlphaFoldDB" id="A0A5C6EAN1"/>
<reference evidence="11 12" key="1">
    <citation type="submission" date="2019-02" db="EMBL/GenBank/DDBJ databases">
        <title>Deep-cultivation of Planctomycetes and their phenomic and genomic characterization uncovers novel biology.</title>
        <authorList>
            <person name="Wiegand S."/>
            <person name="Jogler M."/>
            <person name="Boedeker C."/>
            <person name="Pinto D."/>
            <person name="Vollmers J."/>
            <person name="Rivas-Marin E."/>
            <person name="Kohn T."/>
            <person name="Peeters S.H."/>
            <person name="Heuer A."/>
            <person name="Rast P."/>
            <person name="Oberbeckmann S."/>
            <person name="Bunk B."/>
            <person name="Jeske O."/>
            <person name="Meyerdierks A."/>
            <person name="Storesund J.E."/>
            <person name="Kallscheuer N."/>
            <person name="Luecker S."/>
            <person name="Lage O.M."/>
            <person name="Pohl T."/>
            <person name="Merkel B.J."/>
            <person name="Hornburger P."/>
            <person name="Mueller R.-W."/>
            <person name="Bruemmer F."/>
            <person name="Labrenz M."/>
            <person name="Spormann A.M."/>
            <person name="Op Den Camp H."/>
            <person name="Overmann J."/>
            <person name="Amann R."/>
            <person name="Jetten M.S.M."/>
            <person name="Mascher T."/>
            <person name="Medema M.H."/>
            <person name="Devos D.P."/>
            <person name="Kaster A.-K."/>
            <person name="Ovreas L."/>
            <person name="Rohde M."/>
            <person name="Galperin M.Y."/>
            <person name="Jogler C."/>
        </authorList>
    </citation>
    <scope>NUCLEOTIDE SEQUENCE [LARGE SCALE GENOMIC DNA]</scope>
    <source>
        <strain evidence="11 12">Q31b</strain>
    </source>
</reference>
<dbReference type="EMBL" id="SJPY01000001">
    <property type="protein sequence ID" value="TWU45575.1"/>
    <property type="molecule type" value="Genomic_DNA"/>
</dbReference>
<evidence type="ECO:0000256" key="4">
    <source>
        <dbReference type="ARBA" id="ARBA00022519"/>
    </source>
</evidence>
<dbReference type="Proteomes" id="UP000315471">
    <property type="component" value="Unassembled WGS sequence"/>
</dbReference>
<comment type="subcellular location">
    <subcellularLocation>
        <location evidence="1">Cell inner membrane</location>
        <topology evidence="1">Multi-pass membrane protein</topology>
    </subcellularLocation>
</comment>
<evidence type="ECO:0000256" key="5">
    <source>
        <dbReference type="ARBA" id="ARBA00022692"/>
    </source>
</evidence>
<comment type="caution">
    <text evidence="11">The sequence shown here is derived from an EMBL/GenBank/DDBJ whole genome shotgun (WGS) entry which is preliminary data.</text>
</comment>
<keyword evidence="4" id="KW-0997">Cell inner membrane</keyword>